<dbReference type="GO" id="GO:0005634">
    <property type="term" value="C:nucleus"/>
    <property type="evidence" value="ECO:0007669"/>
    <property type="project" value="UniProtKB-SubCell"/>
</dbReference>
<dbReference type="GO" id="GO:0000428">
    <property type="term" value="C:DNA-directed RNA polymerase complex"/>
    <property type="evidence" value="ECO:0007669"/>
    <property type="project" value="UniProtKB-KW"/>
</dbReference>
<evidence type="ECO:0000313" key="9">
    <source>
        <dbReference type="Proteomes" id="UP001516023"/>
    </source>
</evidence>
<keyword evidence="9" id="KW-1185">Reference proteome</keyword>
<comment type="subcellular location">
    <subcellularLocation>
        <location evidence="1">Nucleus</location>
    </subcellularLocation>
</comment>
<dbReference type="SUPFAM" id="SSF47819">
    <property type="entry name" value="HRDC-like"/>
    <property type="match status" value="1"/>
</dbReference>
<protein>
    <recommendedName>
        <fullName evidence="3">DNA-directed RNA polymerase III subunit RPC9</fullName>
    </recommendedName>
</protein>
<comment type="caution">
    <text evidence="8">The sequence shown here is derived from an EMBL/GenBank/DDBJ whole genome shotgun (WGS) entry which is preliminary data.</text>
</comment>
<dbReference type="InterPro" id="IPR038846">
    <property type="entry name" value="RPC9"/>
</dbReference>
<dbReference type="Proteomes" id="UP001516023">
    <property type="component" value="Unassembled WGS sequence"/>
</dbReference>
<dbReference type="Gene3D" id="1.20.1250.40">
    <property type="match status" value="1"/>
</dbReference>
<evidence type="ECO:0000256" key="6">
    <source>
        <dbReference type="ARBA" id="ARBA00023242"/>
    </source>
</evidence>
<dbReference type="InterPro" id="IPR038324">
    <property type="entry name" value="Rpb4/RPC9_sf"/>
</dbReference>
<evidence type="ECO:0000256" key="1">
    <source>
        <dbReference type="ARBA" id="ARBA00004123"/>
    </source>
</evidence>
<name>A0ABD3QYU0_9STRA</name>
<proteinExistence type="inferred from homology"/>
<reference evidence="8 9" key="1">
    <citation type="journal article" date="2020" name="G3 (Bethesda)">
        <title>Improved Reference Genome for Cyclotella cryptica CCMP332, a Model for Cell Wall Morphogenesis, Salinity Adaptation, and Lipid Production in Diatoms (Bacillariophyta).</title>
        <authorList>
            <person name="Roberts W.R."/>
            <person name="Downey K.M."/>
            <person name="Ruck E.C."/>
            <person name="Traller J.C."/>
            <person name="Alverson A.J."/>
        </authorList>
    </citation>
    <scope>NUCLEOTIDE SEQUENCE [LARGE SCALE GENOMIC DNA]</scope>
    <source>
        <strain evidence="8 9">CCMP332</strain>
    </source>
</reference>
<feature type="compositionally biased region" description="Low complexity" evidence="7">
    <location>
        <begin position="35"/>
        <end position="51"/>
    </location>
</feature>
<organism evidence="8 9">
    <name type="scientific">Cyclotella cryptica</name>
    <dbReference type="NCBI Taxonomy" id="29204"/>
    <lineage>
        <taxon>Eukaryota</taxon>
        <taxon>Sar</taxon>
        <taxon>Stramenopiles</taxon>
        <taxon>Ochrophyta</taxon>
        <taxon>Bacillariophyta</taxon>
        <taxon>Coscinodiscophyceae</taxon>
        <taxon>Thalassiosirophycidae</taxon>
        <taxon>Stephanodiscales</taxon>
        <taxon>Stephanodiscaceae</taxon>
        <taxon>Cyclotella</taxon>
    </lineage>
</organism>
<feature type="region of interest" description="Disordered" evidence="7">
    <location>
        <begin position="27"/>
        <end position="53"/>
    </location>
</feature>
<accession>A0ABD3QYU0</accession>
<evidence type="ECO:0000256" key="4">
    <source>
        <dbReference type="ARBA" id="ARBA00022478"/>
    </source>
</evidence>
<keyword evidence="4" id="KW-0240">DNA-directed RNA polymerase</keyword>
<dbReference type="PANTHER" id="PTHR15561:SF0">
    <property type="entry name" value="DNA-DIRECTED RNA POLYMERASE III SUBUNIT RPC9"/>
    <property type="match status" value="1"/>
</dbReference>
<dbReference type="InterPro" id="IPR010997">
    <property type="entry name" value="HRDC-like_sf"/>
</dbReference>
<evidence type="ECO:0000256" key="7">
    <source>
        <dbReference type="SAM" id="MobiDB-lite"/>
    </source>
</evidence>
<sequence>MEVLKSGDAPAIVSNIEVMTLLRERIDSRQPSPDTGSENGENTNNSNTKEGPFQNRDWIEGAVLNYLQASPCGGPSVKLDDMPKLVERLQREPNSFSDETGYGLTSAETLQVLNHLPTSPVELHLLVEDLENRPGFAADSVHSAEEKQMQFLKFISGYSGREVEGADAEDEGEEMEE</sequence>
<dbReference type="EMBL" id="JABMIG020000005">
    <property type="protein sequence ID" value="KAL3804901.1"/>
    <property type="molecule type" value="Genomic_DNA"/>
</dbReference>
<comment type="similarity">
    <text evidence="2">Belongs to the eukaryotic RPC9 RNA polymerase subunit family.</text>
</comment>
<evidence type="ECO:0000256" key="2">
    <source>
        <dbReference type="ARBA" id="ARBA00006898"/>
    </source>
</evidence>
<keyword evidence="5" id="KW-0804">Transcription</keyword>
<dbReference type="PANTHER" id="PTHR15561">
    <property type="entry name" value="CALCITONIN GENE-RELATED PEPTIDE-RECEPTOR COMPONENT PROTEIN"/>
    <property type="match status" value="1"/>
</dbReference>
<dbReference type="Pfam" id="PF03874">
    <property type="entry name" value="RNA_pol_Rpb4"/>
    <property type="match status" value="1"/>
</dbReference>
<keyword evidence="6" id="KW-0539">Nucleus</keyword>
<evidence type="ECO:0000313" key="8">
    <source>
        <dbReference type="EMBL" id="KAL3804901.1"/>
    </source>
</evidence>
<gene>
    <name evidence="8" type="ORF">HJC23_006673</name>
</gene>
<evidence type="ECO:0000256" key="5">
    <source>
        <dbReference type="ARBA" id="ARBA00023163"/>
    </source>
</evidence>
<dbReference type="AlphaFoldDB" id="A0ABD3QYU0"/>
<evidence type="ECO:0000256" key="3">
    <source>
        <dbReference type="ARBA" id="ARBA00016672"/>
    </source>
</evidence>
<dbReference type="InterPro" id="IPR005574">
    <property type="entry name" value="Rpb4/RPC9"/>
</dbReference>